<dbReference type="EMBL" id="JAMYWD010000002">
    <property type="protein sequence ID" value="KAJ4979747.1"/>
    <property type="molecule type" value="Genomic_DNA"/>
</dbReference>
<comment type="subcellular location">
    <subcellularLocation>
        <location evidence="1">Endomembrane system</location>
        <topology evidence="1">Multi-pass membrane protein</topology>
    </subcellularLocation>
</comment>
<evidence type="ECO:0000256" key="7">
    <source>
        <dbReference type="ARBA" id="ARBA00023316"/>
    </source>
</evidence>
<feature type="binding site" evidence="10">
    <location>
        <position position="285"/>
    </location>
    <ligand>
        <name>Mn(2+)</name>
        <dbReference type="ChEBI" id="CHEBI:29035"/>
    </ligand>
</feature>
<evidence type="ECO:0000256" key="1">
    <source>
        <dbReference type="ARBA" id="ARBA00004127"/>
    </source>
</evidence>
<dbReference type="InterPro" id="IPR005150">
    <property type="entry name" value="Cellulose_synth"/>
</dbReference>
<keyword evidence="7" id="KW-0961">Cell wall biogenesis/degradation</keyword>
<name>A0A9Q0KZG9_9MAGN</name>
<feature type="transmembrane region" description="Helical" evidence="11">
    <location>
        <begin position="553"/>
        <end position="573"/>
    </location>
</feature>
<dbReference type="GO" id="GO:0071555">
    <property type="term" value="P:cell wall organization"/>
    <property type="evidence" value="ECO:0007669"/>
    <property type="project" value="UniProtKB-KW"/>
</dbReference>
<dbReference type="PANTHER" id="PTHR13301">
    <property type="entry name" value="X-BOX TRANSCRIPTION FACTOR-RELATED"/>
    <property type="match status" value="1"/>
</dbReference>
<dbReference type="InterPro" id="IPR029044">
    <property type="entry name" value="Nucleotide-diphossugar_trans"/>
</dbReference>
<keyword evidence="2" id="KW-0328">Glycosyltransferase</keyword>
<evidence type="ECO:0000256" key="2">
    <source>
        <dbReference type="ARBA" id="ARBA00022676"/>
    </source>
</evidence>
<evidence type="ECO:0000256" key="11">
    <source>
        <dbReference type="SAM" id="Phobius"/>
    </source>
</evidence>
<sequence>MESKCLSSPSTMANPIPIPLQEIIPRKNTLKRAVEVTIFFLLLSLLSNRLLSANYNNGLAWHLAFLCESWFTFFWLLFINVKWNPLQYRTYPQRLLNRGVELPPVDIFVTTADPVLEPPIITVNTVLSLLALDYPPHKLACYVSDDGASPLTFYSLMEASKFAKLWVPFCKKHNIQVRAPFMYFSGGSDREHNMATNDISPEFPQEWRKIKKEYEQLCHIIEEAVQKGIPCELTGEFADFSGIEGRNHPSIVKVIWENKENFSDGIPHLVYLSREQQLKHPHHYKAGAMNVLTRVSGVITNSPFMLNVDCDMFANNPQVVLHAMCLLLGIEKEAESGFVQYPQMFYGGLKDDPFGNQYVVLMEYLYHGFLGLQGPIYAGTGCFHRRKVIYGLSSEEAENMGRNLDVVNGKSLEALRAKFGDSIEFAKSANQIMYGTNNGMNRSRNLSNCIKAAIHVASSVYEYNTDWGTKVGLVYGSTTEDLLTGLSIHARGWRSVCPDLDSPAFLGCAPTGGPIIMTQMTRWITGFLEILFSIRNPIFATLTTKLQFRQSLAYLYLLLWGPYSLPEFCYALLPAHSIFTKTHFLPTVSEPAIFILVALFIIYNLYTLLEYIQCRLSIRAWWNNMRMSRIITSTACLFGFLGFFPKFLGLSDKVFDITPKDQATSIQGTSVEDADRGRFTFNESPIFVPPTALLFVNLTALAMVFLDGSWLGLGEIFCCAWMVLIFLPFLKGLFRRGIYGIPWPTIWKSATLAFLFLYFSRQWVSKG</sequence>
<keyword evidence="4 11" id="KW-0812">Transmembrane</keyword>
<evidence type="ECO:0000256" key="4">
    <source>
        <dbReference type="ARBA" id="ARBA00022692"/>
    </source>
</evidence>
<evidence type="ECO:0000256" key="8">
    <source>
        <dbReference type="PIRSR" id="PIRSR605150-1"/>
    </source>
</evidence>
<reference evidence="12" key="1">
    <citation type="journal article" date="2023" name="Plant J.">
        <title>The genome of the king protea, Protea cynaroides.</title>
        <authorList>
            <person name="Chang J."/>
            <person name="Duong T.A."/>
            <person name="Schoeman C."/>
            <person name="Ma X."/>
            <person name="Roodt D."/>
            <person name="Barker N."/>
            <person name="Li Z."/>
            <person name="Van de Peer Y."/>
            <person name="Mizrachi E."/>
        </authorList>
    </citation>
    <scope>NUCLEOTIDE SEQUENCE</scope>
    <source>
        <tissue evidence="12">Young leaves</tissue>
    </source>
</reference>
<gene>
    <name evidence="12" type="ORF">NE237_010527</name>
</gene>
<evidence type="ECO:0000256" key="3">
    <source>
        <dbReference type="ARBA" id="ARBA00022679"/>
    </source>
</evidence>
<keyword evidence="6 11" id="KW-0472">Membrane</keyword>
<keyword evidence="5 11" id="KW-1133">Transmembrane helix</keyword>
<evidence type="ECO:0000256" key="10">
    <source>
        <dbReference type="PIRSR" id="PIRSR605150-3"/>
    </source>
</evidence>
<dbReference type="Pfam" id="PF03552">
    <property type="entry name" value="Cellulose_synt"/>
    <property type="match status" value="2"/>
</dbReference>
<evidence type="ECO:0008006" key="14">
    <source>
        <dbReference type="Google" id="ProtNLM"/>
    </source>
</evidence>
<feature type="transmembrane region" description="Helical" evidence="11">
    <location>
        <begin position="59"/>
        <end position="79"/>
    </location>
</feature>
<evidence type="ECO:0000256" key="6">
    <source>
        <dbReference type="ARBA" id="ARBA00023136"/>
    </source>
</evidence>
<dbReference type="GO" id="GO:0030244">
    <property type="term" value="P:cellulose biosynthetic process"/>
    <property type="evidence" value="ECO:0007669"/>
    <property type="project" value="InterPro"/>
</dbReference>
<feature type="binding site" evidence="10">
    <location>
        <position position="309"/>
    </location>
    <ligand>
        <name>Mn(2+)</name>
        <dbReference type="ChEBI" id="CHEBI:29035"/>
    </ligand>
</feature>
<evidence type="ECO:0000313" key="12">
    <source>
        <dbReference type="EMBL" id="KAJ4979747.1"/>
    </source>
</evidence>
<organism evidence="12 13">
    <name type="scientific">Protea cynaroides</name>
    <dbReference type="NCBI Taxonomy" id="273540"/>
    <lineage>
        <taxon>Eukaryota</taxon>
        <taxon>Viridiplantae</taxon>
        <taxon>Streptophyta</taxon>
        <taxon>Embryophyta</taxon>
        <taxon>Tracheophyta</taxon>
        <taxon>Spermatophyta</taxon>
        <taxon>Magnoliopsida</taxon>
        <taxon>Proteales</taxon>
        <taxon>Proteaceae</taxon>
        <taxon>Protea</taxon>
    </lineage>
</organism>
<dbReference type="Gene3D" id="3.90.550.10">
    <property type="entry name" value="Spore Coat Polysaccharide Biosynthesis Protein SpsA, Chain A"/>
    <property type="match status" value="1"/>
</dbReference>
<keyword evidence="13" id="KW-1185">Reference proteome</keyword>
<feature type="transmembrane region" description="Helical" evidence="11">
    <location>
        <begin position="713"/>
        <end position="734"/>
    </location>
</feature>
<feature type="transmembrane region" description="Helical" evidence="11">
    <location>
        <begin position="630"/>
        <end position="648"/>
    </location>
</feature>
<accession>A0A9Q0KZG9</accession>
<feature type="active site" evidence="8">
    <location>
        <position position="146"/>
    </location>
</feature>
<feature type="binding site" evidence="9">
    <location>
        <position position="117"/>
    </location>
    <ligand>
        <name>UDP-alpha-D-glucose</name>
        <dbReference type="ChEBI" id="CHEBI:58885"/>
    </ligand>
</feature>
<evidence type="ECO:0000256" key="5">
    <source>
        <dbReference type="ARBA" id="ARBA00022989"/>
    </source>
</evidence>
<feature type="transmembrane region" description="Helical" evidence="11">
    <location>
        <begin position="740"/>
        <end position="759"/>
    </location>
</feature>
<feature type="active site" evidence="8">
    <location>
        <position position="481"/>
    </location>
</feature>
<dbReference type="OrthoDB" id="72851at2759"/>
<dbReference type="GO" id="GO:0016760">
    <property type="term" value="F:cellulose synthase (UDP-forming) activity"/>
    <property type="evidence" value="ECO:0007669"/>
    <property type="project" value="InterPro"/>
</dbReference>
<feature type="binding site" evidence="9">
    <location>
        <position position="146"/>
    </location>
    <ligand>
        <name>UDP-alpha-D-glucose</name>
        <dbReference type="ChEBI" id="CHEBI:58885"/>
    </ligand>
</feature>
<dbReference type="GO" id="GO:0012505">
    <property type="term" value="C:endomembrane system"/>
    <property type="evidence" value="ECO:0007669"/>
    <property type="project" value="UniProtKB-SubCell"/>
</dbReference>
<evidence type="ECO:0000256" key="9">
    <source>
        <dbReference type="PIRSR" id="PIRSR605150-2"/>
    </source>
</evidence>
<dbReference type="GO" id="GO:0016020">
    <property type="term" value="C:membrane"/>
    <property type="evidence" value="ECO:0007669"/>
    <property type="project" value="InterPro"/>
</dbReference>
<proteinExistence type="predicted"/>
<keyword evidence="3" id="KW-0808">Transferase</keyword>
<dbReference type="AlphaFoldDB" id="A0A9Q0KZG9"/>
<protein>
    <recommendedName>
        <fullName evidence="14">Cellulose synthase-like protein H1</fullName>
    </recommendedName>
</protein>
<evidence type="ECO:0000313" key="13">
    <source>
        <dbReference type="Proteomes" id="UP001141806"/>
    </source>
</evidence>
<dbReference type="Proteomes" id="UP001141806">
    <property type="component" value="Unassembled WGS sequence"/>
</dbReference>
<feature type="transmembrane region" description="Helical" evidence="11">
    <location>
        <begin position="593"/>
        <end position="609"/>
    </location>
</feature>
<comment type="caution">
    <text evidence="12">The sequence shown here is derived from an EMBL/GenBank/DDBJ whole genome shotgun (WGS) entry which is preliminary data.</text>
</comment>